<feature type="compositionally biased region" description="Low complexity" evidence="2">
    <location>
        <begin position="320"/>
        <end position="335"/>
    </location>
</feature>
<sequence length="485" mass="54077">MPPRRGPGRGLGRGRPPLQRLPHPLPKDADEEFSVHSSSTNENLNVDPPPPPQWQQVPPPPCSPYEAFMDWRQRFETQIPQYEAAQPPVGQGQYVPPPPPVYGGPPTLPKKLKEVRNLGVTTFLGKKDAITAKDWLDSVIDAFDDMELENSDRVKIASRLLDEDAKAWWVSVKDRVGGPVTWEDFLSEFNKEYYSKFEKERISGEFLALKQGDMSVSEYDNKLRRLFRHMPGANEDLLCARFANGLAIDLQSSISSLITDTTRTVPYSHLVDTAKQAKLVSQATRKTKQKSGFFSRFFKGKGKRQDSDSSFEPFSKRSRSSGSSDGGSHCSSVGSPQASRFGKPAKGTSSNNQSSRRGSVSRNCRNDHDGPFPLPAKCFQCGSRDHLRRDCPYWQGTQTQANRGGRNFNTGHYTTAAHIASGREASGSGFNTQDRVQTRLYTMTQEAAQDNPNSITGTVILFRNYARALIDTRAEHSYVSYGFAQ</sequence>
<dbReference type="Pfam" id="PF03732">
    <property type="entry name" value="Retrotrans_gag"/>
    <property type="match status" value="1"/>
</dbReference>
<evidence type="ECO:0000313" key="4">
    <source>
        <dbReference type="EMBL" id="OMP06475.1"/>
    </source>
</evidence>
<keyword evidence="1" id="KW-0479">Metal-binding</keyword>
<dbReference type="SMART" id="SM00343">
    <property type="entry name" value="ZnF_C2HC"/>
    <property type="match status" value="1"/>
</dbReference>
<dbReference type="GO" id="GO:0008270">
    <property type="term" value="F:zinc ion binding"/>
    <property type="evidence" value="ECO:0007669"/>
    <property type="project" value="UniProtKB-KW"/>
</dbReference>
<reference evidence="5" key="1">
    <citation type="submission" date="2013-09" db="EMBL/GenBank/DDBJ databases">
        <title>Corchorus olitorius genome sequencing.</title>
        <authorList>
            <person name="Alam M."/>
            <person name="Haque M.S."/>
            <person name="Islam M.S."/>
            <person name="Emdad E.M."/>
            <person name="Islam M.M."/>
            <person name="Ahmed B."/>
            <person name="Halim A."/>
            <person name="Hossen Q.M.M."/>
            <person name="Hossain M.Z."/>
            <person name="Ahmed R."/>
            <person name="Khan M.M."/>
            <person name="Islam R."/>
            <person name="Rashid M.M."/>
            <person name="Khan S.A."/>
            <person name="Rahman M.S."/>
            <person name="Alam M."/>
            <person name="Yahiya A.S."/>
            <person name="Khan M.S."/>
            <person name="Azam M.S."/>
            <person name="Haque T."/>
            <person name="Lashkar M.Z.H."/>
            <person name="Akhand A.I."/>
            <person name="Morshed G."/>
            <person name="Roy S."/>
            <person name="Uddin K.S."/>
            <person name="Rabeya T."/>
            <person name="Hossain A.S."/>
            <person name="Chowdhury A."/>
            <person name="Snigdha A.R."/>
            <person name="Mortoza M.S."/>
            <person name="Matin S.A."/>
            <person name="Hoque S.M.E."/>
            <person name="Islam M.K."/>
            <person name="Roy D.K."/>
            <person name="Haider R."/>
            <person name="Moosa M.M."/>
            <person name="Elias S.M."/>
            <person name="Hasan A.M."/>
            <person name="Jahan S."/>
            <person name="Shafiuddin M."/>
            <person name="Mahmood N."/>
            <person name="Shommy N.S."/>
        </authorList>
    </citation>
    <scope>NUCLEOTIDE SEQUENCE [LARGE SCALE GENOMIC DNA]</scope>
    <source>
        <strain evidence="5">cv. O-4</strain>
    </source>
</reference>
<dbReference type="GO" id="GO:0003676">
    <property type="term" value="F:nucleic acid binding"/>
    <property type="evidence" value="ECO:0007669"/>
    <property type="project" value="InterPro"/>
</dbReference>
<evidence type="ECO:0000313" key="5">
    <source>
        <dbReference type="Proteomes" id="UP000187203"/>
    </source>
</evidence>
<organism evidence="4 5">
    <name type="scientific">Corchorus olitorius</name>
    <dbReference type="NCBI Taxonomy" id="93759"/>
    <lineage>
        <taxon>Eukaryota</taxon>
        <taxon>Viridiplantae</taxon>
        <taxon>Streptophyta</taxon>
        <taxon>Embryophyta</taxon>
        <taxon>Tracheophyta</taxon>
        <taxon>Spermatophyta</taxon>
        <taxon>Magnoliopsida</taxon>
        <taxon>eudicotyledons</taxon>
        <taxon>Gunneridae</taxon>
        <taxon>Pentapetalae</taxon>
        <taxon>rosids</taxon>
        <taxon>malvids</taxon>
        <taxon>Malvales</taxon>
        <taxon>Malvaceae</taxon>
        <taxon>Grewioideae</taxon>
        <taxon>Apeibeae</taxon>
        <taxon>Corchorus</taxon>
    </lineage>
</organism>
<dbReference type="PROSITE" id="PS50158">
    <property type="entry name" value="ZF_CCHC"/>
    <property type="match status" value="1"/>
</dbReference>
<feature type="domain" description="CCHC-type" evidence="3">
    <location>
        <begin position="377"/>
        <end position="392"/>
    </location>
</feature>
<dbReference type="PANTHER" id="PTHR34482:SF48">
    <property type="entry name" value="GAG PROTEASE POLYPROTEIN"/>
    <property type="match status" value="1"/>
</dbReference>
<feature type="region of interest" description="Disordered" evidence="2">
    <location>
        <begin position="299"/>
        <end position="368"/>
    </location>
</feature>
<dbReference type="PANTHER" id="PTHR34482">
    <property type="entry name" value="DNA DAMAGE-INDUCIBLE PROTEIN 1-LIKE"/>
    <property type="match status" value="1"/>
</dbReference>
<feature type="compositionally biased region" description="Polar residues" evidence="2">
    <location>
        <begin position="347"/>
        <end position="363"/>
    </location>
</feature>
<keyword evidence="1" id="KW-0862">Zinc</keyword>
<feature type="region of interest" description="Disordered" evidence="2">
    <location>
        <begin position="1"/>
        <end position="59"/>
    </location>
</feature>
<dbReference type="InterPro" id="IPR005162">
    <property type="entry name" value="Retrotrans_gag_dom"/>
</dbReference>
<name>A0A1R3KHC0_9ROSI</name>
<dbReference type="OrthoDB" id="2272416at2759"/>
<dbReference type="InterPro" id="IPR001878">
    <property type="entry name" value="Znf_CCHC"/>
</dbReference>
<dbReference type="EMBL" id="AWUE01013598">
    <property type="protein sequence ID" value="OMP06475.1"/>
    <property type="molecule type" value="Genomic_DNA"/>
</dbReference>
<keyword evidence="1" id="KW-0863">Zinc-finger</keyword>
<gene>
    <name evidence="4" type="ORF">COLO4_08112</name>
</gene>
<protein>
    <submittedName>
        <fullName evidence="4">Zinc finger, CCHC-type</fullName>
    </submittedName>
</protein>
<dbReference type="Gene3D" id="4.10.60.10">
    <property type="entry name" value="Zinc finger, CCHC-type"/>
    <property type="match status" value="1"/>
</dbReference>
<feature type="compositionally biased region" description="Polar residues" evidence="2">
    <location>
        <begin position="35"/>
        <end position="44"/>
    </location>
</feature>
<dbReference type="AlphaFoldDB" id="A0A1R3KHC0"/>
<keyword evidence="5" id="KW-1185">Reference proteome</keyword>
<accession>A0A1R3KHC0</accession>
<evidence type="ECO:0000259" key="3">
    <source>
        <dbReference type="PROSITE" id="PS50158"/>
    </source>
</evidence>
<feature type="compositionally biased region" description="Pro residues" evidence="2">
    <location>
        <begin position="47"/>
        <end position="59"/>
    </location>
</feature>
<evidence type="ECO:0000256" key="1">
    <source>
        <dbReference type="PROSITE-ProRule" id="PRU00047"/>
    </source>
</evidence>
<dbReference type="STRING" id="93759.A0A1R3KHC0"/>
<comment type="caution">
    <text evidence="4">The sequence shown here is derived from an EMBL/GenBank/DDBJ whole genome shotgun (WGS) entry which is preliminary data.</text>
</comment>
<dbReference type="Proteomes" id="UP000187203">
    <property type="component" value="Unassembled WGS sequence"/>
</dbReference>
<dbReference type="Pfam" id="PF08284">
    <property type="entry name" value="RVP_2"/>
    <property type="match status" value="1"/>
</dbReference>
<proteinExistence type="predicted"/>
<evidence type="ECO:0000256" key="2">
    <source>
        <dbReference type="SAM" id="MobiDB-lite"/>
    </source>
</evidence>